<sequence>MDRQLVLQQFAQKNGLTSSDAAEILIESGWDVGRAEQLFHQLHKAGQINSFKPTNRTSHAFPNNTIHDRIPGHWGNPVGGGQAGKPVERIIPIHVDGRPNPINPVNRPMSDITTLRSVGESKPKVSEFSKTNVQGNYSQPLKSQVPNRQEGIPNRHEGVPVKQGGVTVKQEGPVAKFPVSQFSQTVGNPSAIPPAQREQKLNNDSKQKDPIRTTVSASSAGTSTGNKVDGSSQSLTSASSATTKPTPRPLKRGISKIVENESLVSAARSDLLHDIEEDHHDNIYTQTFILPDLTIYSADYRAFLEKDLIETSTLVSLEQAGRLNWWAEMGICQRLLPMATTGDGNCLLHAASLVDIIMFIVLDRLYNGLKKVNIRNKSKVDSNFL</sequence>
<evidence type="ECO:0000256" key="7">
    <source>
        <dbReference type="SAM" id="MobiDB-lite"/>
    </source>
</evidence>
<dbReference type="PANTHER" id="PTHR13367:SF27">
    <property type="entry name" value="OTU DOMAIN-CONTAINING PROTEIN"/>
    <property type="match status" value="1"/>
</dbReference>
<evidence type="ECO:0000313" key="8">
    <source>
        <dbReference type="EMBL" id="KAJ8304821.1"/>
    </source>
</evidence>
<evidence type="ECO:0000256" key="4">
    <source>
        <dbReference type="ARBA" id="ARBA00022786"/>
    </source>
</evidence>
<evidence type="ECO:0000256" key="2">
    <source>
        <dbReference type="ARBA" id="ARBA00012759"/>
    </source>
</evidence>
<evidence type="ECO:0000256" key="5">
    <source>
        <dbReference type="ARBA" id="ARBA00022801"/>
    </source>
</evidence>
<dbReference type="PANTHER" id="PTHR13367">
    <property type="entry name" value="UBIQUITIN THIOESTERASE"/>
    <property type="match status" value="1"/>
</dbReference>
<keyword evidence="3" id="KW-0645">Protease</keyword>
<dbReference type="Proteomes" id="UP001217089">
    <property type="component" value="Unassembled WGS sequence"/>
</dbReference>
<proteinExistence type="predicted"/>
<keyword evidence="6" id="KW-0788">Thiol protease</keyword>
<organism evidence="8 9">
    <name type="scientific">Tegillarca granosa</name>
    <name type="common">Malaysian cockle</name>
    <name type="synonym">Anadara granosa</name>
    <dbReference type="NCBI Taxonomy" id="220873"/>
    <lineage>
        <taxon>Eukaryota</taxon>
        <taxon>Metazoa</taxon>
        <taxon>Spiralia</taxon>
        <taxon>Lophotrochozoa</taxon>
        <taxon>Mollusca</taxon>
        <taxon>Bivalvia</taxon>
        <taxon>Autobranchia</taxon>
        <taxon>Pteriomorphia</taxon>
        <taxon>Arcoida</taxon>
        <taxon>Arcoidea</taxon>
        <taxon>Arcidae</taxon>
        <taxon>Tegillarca</taxon>
    </lineage>
</organism>
<evidence type="ECO:0000256" key="1">
    <source>
        <dbReference type="ARBA" id="ARBA00000707"/>
    </source>
</evidence>
<keyword evidence="4" id="KW-0833">Ubl conjugation pathway</keyword>
<dbReference type="EMBL" id="JARBDR010000903">
    <property type="protein sequence ID" value="KAJ8304821.1"/>
    <property type="molecule type" value="Genomic_DNA"/>
</dbReference>
<feature type="compositionally biased region" description="Basic and acidic residues" evidence="7">
    <location>
        <begin position="197"/>
        <end position="211"/>
    </location>
</feature>
<name>A0ABQ9EHU5_TEGGR</name>
<comment type="catalytic activity">
    <reaction evidence="1">
        <text>Thiol-dependent hydrolysis of ester, thioester, amide, peptide and isopeptide bonds formed by the C-terminal Gly of ubiquitin (a 76-residue protein attached to proteins as an intracellular targeting signal).</text>
        <dbReference type="EC" id="3.4.19.12"/>
    </reaction>
</comment>
<dbReference type="Gene3D" id="1.10.8.10">
    <property type="entry name" value="DNA helicase RuvA subunit, C-terminal domain"/>
    <property type="match status" value="1"/>
</dbReference>
<dbReference type="InterPro" id="IPR051346">
    <property type="entry name" value="OTU_Deubiquitinase"/>
</dbReference>
<gene>
    <name evidence="8" type="ORF">KUTeg_018404</name>
</gene>
<reference evidence="8 9" key="1">
    <citation type="submission" date="2022-12" db="EMBL/GenBank/DDBJ databases">
        <title>Chromosome-level genome of Tegillarca granosa.</title>
        <authorList>
            <person name="Kim J."/>
        </authorList>
    </citation>
    <scope>NUCLEOTIDE SEQUENCE [LARGE SCALE GENOMIC DNA]</scope>
    <source>
        <strain evidence="8">Teg-2019</strain>
        <tissue evidence="8">Adductor muscle</tissue>
    </source>
</reference>
<dbReference type="EC" id="3.4.19.12" evidence="2"/>
<keyword evidence="9" id="KW-1185">Reference proteome</keyword>
<feature type="compositionally biased region" description="Low complexity" evidence="7">
    <location>
        <begin position="213"/>
        <end position="243"/>
    </location>
</feature>
<accession>A0ABQ9EHU5</accession>
<feature type="region of interest" description="Disordered" evidence="7">
    <location>
        <begin position="117"/>
        <end position="255"/>
    </location>
</feature>
<evidence type="ECO:0000313" key="9">
    <source>
        <dbReference type="Proteomes" id="UP001217089"/>
    </source>
</evidence>
<feature type="compositionally biased region" description="Polar residues" evidence="7">
    <location>
        <begin position="128"/>
        <end position="147"/>
    </location>
</feature>
<evidence type="ECO:0000256" key="3">
    <source>
        <dbReference type="ARBA" id="ARBA00022670"/>
    </source>
</evidence>
<comment type="caution">
    <text evidence="8">The sequence shown here is derived from an EMBL/GenBank/DDBJ whole genome shotgun (WGS) entry which is preliminary data.</text>
</comment>
<evidence type="ECO:0000256" key="6">
    <source>
        <dbReference type="ARBA" id="ARBA00022807"/>
    </source>
</evidence>
<protein>
    <recommendedName>
        <fullName evidence="2">ubiquitinyl hydrolase 1</fullName>
        <ecNumber evidence="2">3.4.19.12</ecNumber>
    </recommendedName>
</protein>
<keyword evidence="5" id="KW-0378">Hydrolase</keyword>